<evidence type="ECO:0000256" key="4">
    <source>
        <dbReference type="ARBA" id="ARBA00022806"/>
    </source>
</evidence>
<dbReference type="Pfam" id="PF13087">
    <property type="entry name" value="AAA_12"/>
    <property type="match status" value="1"/>
</dbReference>
<dbReference type="CDD" id="cd18808">
    <property type="entry name" value="SF1_C_Upf1"/>
    <property type="match status" value="1"/>
</dbReference>
<dbReference type="Gene3D" id="3.40.960.10">
    <property type="entry name" value="VSR Endonuclease"/>
    <property type="match status" value="1"/>
</dbReference>
<evidence type="ECO:0000259" key="7">
    <source>
        <dbReference type="Pfam" id="PF13087"/>
    </source>
</evidence>
<dbReference type="AlphaFoldDB" id="A0A9D1FH54"/>
<keyword evidence="2" id="KW-0547">Nucleotide-binding</keyword>
<reference evidence="8" key="1">
    <citation type="submission" date="2020-10" db="EMBL/GenBank/DDBJ databases">
        <authorList>
            <person name="Gilroy R."/>
        </authorList>
    </citation>
    <scope>NUCLEOTIDE SEQUENCE</scope>
    <source>
        <strain evidence="8">CHK152-2871</strain>
    </source>
</reference>
<dbReference type="GO" id="GO:0005524">
    <property type="term" value="F:ATP binding"/>
    <property type="evidence" value="ECO:0007669"/>
    <property type="project" value="UniProtKB-KW"/>
</dbReference>
<evidence type="ECO:0000256" key="2">
    <source>
        <dbReference type="ARBA" id="ARBA00022741"/>
    </source>
</evidence>
<dbReference type="InterPro" id="IPR041679">
    <property type="entry name" value="DNA2/NAM7-like_C"/>
</dbReference>
<reference evidence="8" key="2">
    <citation type="journal article" date="2021" name="PeerJ">
        <title>Extensive microbial diversity within the chicken gut microbiome revealed by metagenomics and culture.</title>
        <authorList>
            <person name="Gilroy R."/>
            <person name="Ravi A."/>
            <person name="Getino M."/>
            <person name="Pursley I."/>
            <person name="Horton D.L."/>
            <person name="Alikhan N.F."/>
            <person name="Baker D."/>
            <person name="Gharbi K."/>
            <person name="Hall N."/>
            <person name="Watson M."/>
            <person name="Adriaenssens E.M."/>
            <person name="Foster-Nyarko E."/>
            <person name="Jarju S."/>
            <person name="Secka A."/>
            <person name="Antonio M."/>
            <person name="Oren A."/>
            <person name="Chaudhuri R.R."/>
            <person name="La Ragione R."/>
            <person name="Hildebrand F."/>
            <person name="Pallen M.J."/>
        </authorList>
    </citation>
    <scope>NUCLEOTIDE SEQUENCE</scope>
    <source>
        <strain evidence="8">CHK152-2871</strain>
    </source>
</reference>
<gene>
    <name evidence="8" type="ORF">IAA86_00295</name>
</gene>
<feature type="domain" description="DNA2/NAM7 helicase helicase" evidence="6">
    <location>
        <begin position="318"/>
        <end position="507"/>
    </location>
</feature>
<dbReference type="PANTHER" id="PTHR43788">
    <property type="entry name" value="DNA2/NAM7 HELICASE FAMILY MEMBER"/>
    <property type="match status" value="1"/>
</dbReference>
<evidence type="ECO:0000256" key="5">
    <source>
        <dbReference type="ARBA" id="ARBA00022840"/>
    </source>
</evidence>
<feature type="domain" description="DNA2/NAM7 helicase-like C-terminal" evidence="7">
    <location>
        <begin position="726"/>
        <end position="906"/>
    </location>
</feature>
<keyword evidence="3" id="KW-0378">Hydrolase</keyword>
<organism evidence="8 9">
    <name type="scientific">Candidatus Galligastranaerophilus intestinavium</name>
    <dbReference type="NCBI Taxonomy" id="2840836"/>
    <lineage>
        <taxon>Bacteria</taxon>
        <taxon>Candidatus Galligastranaerophilus</taxon>
    </lineage>
</organism>
<dbReference type="EMBL" id="DVJQ01000002">
    <property type="protein sequence ID" value="HIS73443.1"/>
    <property type="molecule type" value="Genomic_DNA"/>
</dbReference>
<comment type="similarity">
    <text evidence="1">Belongs to the DNA2/NAM7 helicase family.</text>
</comment>
<dbReference type="Pfam" id="PF13086">
    <property type="entry name" value="AAA_11"/>
    <property type="match status" value="2"/>
</dbReference>
<keyword evidence="4" id="KW-0347">Helicase</keyword>
<dbReference type="Proteomes" id="UP000886865">
    <property type="component" value="Unassembled WGS sequence"/>
</dbReference>
<proteinExistence type="inferred from homology"/>
<dbReference type="GO" id="GO:0016787">
    <property type="term" value="F:hydrolase activity"/>
    <property type="evidence" value="ECO:0007669"/>
    <property type="project" value="UniProtKB-KW"/>
</dbReference>
<evidence type="ECO:0000256" key="3">
    <source>
        <dbReference type="ARBA" id="ARBA00022801"/>
    </source>
</evidence>
<dbReference type="GO" id="GO:0043139">
    <property type="term" value="F:5'-3' DNA helicase activity"/>
    <property type="evidence" value="ECO:0007669"/>
    <property type="project" value="TreeGrafter"/>
</dbReference>
<dbReference type="InterPro" id="IPR041677">
    <property type="entry name" value="DNA2/NAM7_AAA_11"/>
</dbReference>
<evidence type="ECO:0000256" key="1">
    <source>
        <dbReference type="ARBA" id="ARBA00007913"/>
    </source>
</evidence>
<evidence type="ECO:0000313" key="9">
    <source>
        <dbReference type="Proteomes" id="UP000886865"/>
    </source>
</evidence>
<dbReference type="PANTHER" id="PTHR43788:SF8">
    <property type="entry name" value="DNA-BINDING PROTEIN SMUBP-2"/>
    <property type="match status" value="1"/>
</dbReference>
<comment type="caution">
    <text evidence="8">The sequence shown here is derived from an EMBL/GenBank/DDBJ whole genome shotgun (WGS) entry which is preliminary data.</text>
</comment>
<evidence type="ECO:0000259" key="6">
    <source>
        <dbReference type="Pfam" id="PF13086"/>
    </source>
</evidence>
<feature type="domain" description="DNA2/NAM7 helicase helicase" evidence="6">
    <location>
        <begin position="553"/>
        <end position="693"/>
    </location>
</feature>
<dbReference type="SUPFAM" id="SSF52540">
    <property type="entry name" value="P-loop containing nucleoside triphosphate hydrolases"/>
    <property type="match status" value="1"/>
</dbReference>
<dbReference type="InterPro" id="IPR050534">
    <property type="entry name" value="Coronavir_polyprotein_1ab"/>
</dbReference>
<dbReference type="InterPro" id="IPR027417">
    <property type="entry name" value="P-loop_NTPase"/>
</dbReference>
<dbReference type="InterPro" id="IPR047187">
    <property type="entry name" value="SF1_C_Upf1"/>
</dbReference>
<protein>
    <submittedName>
        <fullName evidence="8">AAA family ATPase</fullName>
    </submittedName>
</protein>
<sequence>MLQEAQKVIAGAFNTSFIKKLAQYLHDCVREEVKSSTFRNLKEDKENKWVFLDGEEKLFTNFDQELLLEGSNSYLTELMIQSDMNAKEKYLIYGYLFLVGKNSKARKNNQFLTPLLYVPCKLERRGVNIVLTAQEDILSLNTGALAQLMKRDDEQEADAMLSGLLDVVPELPLTSENLEIFLTTLKSLIPEIEIETAPVEDIKQDFEDFYSRENLEKALEDGDFDFDAIDEIAKRPRVKVEKLTLQRKSAVILTKRPSITAGVLHELTQIAEKPQGVYRETVLEVINHEYLLQKGKVANEKLEQKEIKDFFPITPLSLSDSQEDVIKKIEENNFLAVYGPPGTGKSQTIVNLVSHLIANGKSVLVASRMDKAVDVVAQRLNSLNAPYLALRAGRANYQKMLNFKLEDLLSNKVDLDSGYQDAVMAEPDDMKNLCDEIVRLEEGAQKIFSLEKQYSEAYEEQKETKEAIGECEVIKNALSLEEVNQTKKLLKELEKYENKHKKNILDKIFEGIKLNKIKKILNLKGKIKASELSQRLALELDLELLNAKLRKIENNIYKIGNLHQILKKIKSLRKKQQKLAVDILKNKRRTALKNILCDQQKRQRLMIHSKSLVSRKLNQQNRLLEKEDFKPLLAAFPCWCVTTYAISNSLPLKPALFDVVILDEASQCDIASCFPILFRAKKAVIVGDDKQLPHLSFLEKAKEQSFLNQYNIEDRYQLLWRFRTNSMFDVANYYSTTPTLLDEHFRSPKPIIEFSNREFYGGRIKVMKPYFDDVSPVELVEVKEAKVDTDITRNQAECEAIIKKVQDIIYENEKNPDLEPVSIGIISPFRGQVELIKKAVLRVFSQETIQQHQIEIGTAHTFQGDERDVMLMSWAIAVNSHSQSLMFLQKPNLFNVAITRARKRLINFISKPVNELPEGLLRDYLEFVQSQDKVIASRKNVFKNTFEKEVFEVINDEFTTHKVRAGVDFAGINADIMIDDKLIVEIDGVLDEFTQNVKETKKQAIMERLGYEVVHVTKREWGLSKDAALDRIRSSLVQS</sequence>
<dbReference type="Gene3D" id="3.40.50.300">
    <property type="entry name" value="P-loop containing nucleotide triphosphate hydrolases"/>
    <property type="match status" value="3"/>
</dbReference>
<name>A0A9D1FH54_9BACT</name>
<keyword evidence="5" id="KW-0067">ATP-binding</keyword>
<accession>A0A9D1FH54</accession>
<evidence type="ECO:0000313" key="8">
    <source>
        <dbReference type="EMBL" id="HIS73443.1"/>
    </source>
</evidence>